<feature type="binding site" evidence="9">
    <location>
        <position position="339"/>
    </location>
    <ligand>
        <name>substrate</name>
    </ligand>
</feature>
<feature type="compositionally biased region" description="Polar residues" evidence="11">
    <location>
        <begin position="169"/>
        <end position="179"/>
    </location>
</feature>
<dbReference type="FunFam" id="3.20.20.80:FF:000066">
    <property type="entry name" value="Beta-amylase"/>
    <property type="match status" value="1"/>
</dbReference>
<evidence type="ECO:0000259" key="12">
    <source>
        <dbReference type="Pfam" id="PF05687"/>
    </source>
</evidence>
<dbReference type="STRING" id="4432.A0A1U8PXX3"/>
<dbReference type="GeneID" id="104586384"/>
<dbReference type="GO" id="GO:0005634">
    <property type="term" value="C:nucleus"/>
    <property type="evidence" value="ECO:0000318"/>
    <property type="project" value="GO_Central"/>
</dbReference>
<dbReference type="RefSeq" id="XP_010241901.1">
    <property type="nucleotide sequence ID" value="XM_010243599.2"/>
</dbReference>
<accession>A0A1U8PXX3</accession>
<evidence type="ECO:0000256" key="7">
    <source>
        <dbReference type="ARBA" id="ARBA00023326"/>
    </source>
</evidence>
<keyword evidence="13" id="KW-1185">Reference proteome</keyword>
<dbReference type="PROSITE" id="PS00506">
    <property type="entry name" value="BETA_AMYLASE_1"/>
    <property type="match status" value="1"/>
</dbReference>
<evidence type="ECO:0000256" key="10">
    <source>
        <dbReference type="RuleBase" id="RU000509"/>
    </source>
</evidence>
<gene>
    <name evidence="14 15" type="primary">LOC104586384</name>
</gene>
<feature type="binding site" evidence="9">
    <location>
        <position position="299"/>
    </location>
    <ligand>
        <name>substrate</name>
    </ligand>
</feature>
<dbReference type="SUPFAM" id="SSF51445">
    <property type="entry name" value="(Trans)glycosidases"/>
    <property type="match status" value="1"/>
</dbReference>
<feature type="compositionally biased region" description="Low complexity" evidence="11">
    <location>
        <begin position="55"/>
        <end position="70"/>
    </location>
</feature>
<dbReference type="InterPro" id="IPR017853">
    <property type="entry name" value="GH"/>
</dbReference>
<feature type="compositionally biased region" description="Acidic residues" evidence="11">
    <location>
        <begin position="12"/>
        <end position="33"/>
    </location>
</feature>
<dbReference type="InterPro" id="IPR008540">
    <property type="entry name" value="BES1_N"/>
</dbReference>
<dbReference type="Pfam" id="PF01373">
    <property type="entry name" value="Glyco_hydro_14"/>
    <property type="match status" value="1"/>
</dbReference>
<dbReference type="GO" id="GO:0016161">
    <property type="term" value="F:beta-amylase activity"/>
    <property type="evidence" value="ECO:0007669"/>
    <property type="project" value="UniProtKB-EC"/>
</dbReference>
<dbReference type="InterPro" id="IPR001371">
    <property type="entry name" value="Glyco_hydro_14B_pln"/>
</dbReference>
<keyword evidence="5 10" id="KW-0119">Carbohydrate metabolism</keyword>
<evidence type="ECO:0000256" key="3">
    <source>
        <dbReference type="ARBA" id="ARBA00012594"/>
    </source>
</evidence>
<comment type="catalytic activity">
    <reaction evidence="1 10">
        <text>Hydrolysis of (1-&gt;4)-alpha-D-glucosidic linkages in polysaccharides so as to remove successive maltose units from the non-reducing ends of the chains.</text>
        <dbReference type="EC" id="3.2.1.2"/>
    </reaction>
</comment>
<dbReference type="PRINTS" id="PR00750">
    <property type="entry name" value="BETAAMYLASE"/>
</dbReference>
<organism evidence="13 15">
    <name type="scientific">Nelumbo nucifera</name>
    <name type="common">Sacred lotus</name>
    <dbReference type="NCBI Taxonomy" id="4432"/>
    <lineage>
        <taxon>Eukaryota</taxon>
        <taxon>Viridiplantae</taxon>
        <taxon>Streptophyta</taxon>
        <taxon>Embryophyta</taxon>
        <taxon>Tracheophyta</taxon>
        <taxon>Spermatophyta</taxon>
        <taxon>Magnoliopsida</taxon>
        <taxon>Proteales</taxon>
        <taxon>Nelumbonaceae</taxon>
        <taxon>Nelumbo</taxon>
    </lineage>
</organism>
<feature type="domain" description="BES1/BZR1 plant transcription factor N-terminal" evidence="12">
    <location>
        <begin position="74"/>
        <end position="206"/>
    </location>
</feature>
<dbReference type="GO" id="GO:0048831">
    <property type="term" value="P:regulation of shoot system development"/>
    <property type="evidence" value="ECO:0000318"/>
    <property type="project" value="GO_Central"/>
</dbReference>
<dbReference type="KEGG" id="nnu:104586384"/>
<evidence type="ECO:0000313" key="14">
    <source>
        <dbReference type="RefSeq" id="XP_010241901.1"/>
    </source>
</evidence>
<dbReference type="InterPro" id="IPR018238">
    <property type="entry name" value="Glyco_hydro_14_CS"/>
</dbReference>
<feature type="region of interest" description="Disordered" evidence="11">
    <location>
        <begin position="1"/>
        <end position="90"/>
    </location>
</feature>
<feature type="binding site" evidence="9">
    <location>
        <position position="540"/>
    </location>
    <ligand>
        <name>substrate</name>
    </ligand>
</feature>
<dbReference type="InterPro" id="IPR001554">
    <property type="entry name" value="Glyco_hydro_14"/>
</dbReference>
<feature type="active site" description="Proton acceptor" evidence="8">
    <location>
        <position position="628"/>
    </location>
</feature>
<dbReference type="GO" id="GO:0000272">
    <property type="term" value="P:polysaccharide catabolic process"/>
    <property type="evidence" value="ECO:0007669"/>
    <property type="project" value="UniProtKB-KW"/>
</dbReference>
<evidence type="ECO:0000313" key="15">
    <source>
        <dbReference type="RefSeq" id="XP_019051389.1"/>
    </source>
</evidence>
<evidence type="ECO:0000256" key="2">
    <source>
        <dbReference type="ARBA" id="ARBA00005652"/>
    </source>
</evidence>
<feature type="active site" description="Proton donor" evidence="8">
    <location>
        <position position="432"/>
    </location>
</feature>
<dbReference type="AlphaFoldDB" id="A0A1U8PXX3"/>
<feature type="binding site" evidence="9">
    <location>
        <position position="587"/>
    </location>
    <ligand>
        <name>substrate</name>
    </ligand>
</feature>
<dbReference type="Proteomes" id="UP000189703">
    <property type="component" value="Unplaced"/>
</dbReference>
<dbReference type="EC" id="3.2.1.2" evidence="3 10"/>
<feature type="binding site" evidence="9">
    <location>
        <begin position="629"/>
        <end position="630"/>
    </location>
    <ligand>
        <name>substrate</name>
    </ligand>
</feature>
<dbReference type="Gene3D" id="3.20.20.80">
    <property type="entry name" value="Glycosidases"/>
    <property type="match status" value="1"/>
</dbReference>
<feature type="binding site" evidence="9">
    <location>
        <position position="545"/>
    </location>
    <ligand>
        <name>substrate</name>
    </ligand>
</feature>
<evidence type="ECO:0000256" key="4">
    <source>
        <dbReference type="ARBA" id="ARBA00022801"/>
    </source>
</evidence>
<feature type="region of interest" description="Disordered" evidence="11">
    <location>
        <begin position="141"/>
        <end position="179"/>
    </location>
</feature>
<reference evidence="14 15" key="1">
    <citation type="submission" date="2025-04" db="UniProtKB">
        <authorList>
            <consortium name="RefSeq"/>
        </authorList>
    </citation>
    <scope>IDENTIFICATION</scope>
</reference>
<protein>
    <recommendedName>
        <fullName evidence="3 10">Beta-amylase</fullName>
        <ecNumber evidence="3 10">3.2.1.2</ecNumber>
    </recommendedName>
</protein>
<feature type="binding site" evidence="9">
    <location>
        <position position="347"/>
    </location>
    <ligand>
        <name>substrate</name>
    </ligand>
</feature>
<dbReference type="RefSeq" id="XP_019051389.1">
    <property type="nucleotide sequence ID" value="XM_019195844.1"/>
</dbReference>
<dbReference type="PANTHER" id="PTHR31352">
    <property type="entry name" value="BETA-AMYLASE 1, CHLOROPLASTIC"/>
    <property type="match status" value="1"/>
</dbReference>
<dbReference type="OMA" id="YKRLFHM"/>
<dbReference type="PANTHER" id="PTHR31352:SF47">
    <property type="entry name" value="BETA-AMYLASE 7"/>
    <property type="match status" value="1"/>
</dbReference>
<evidence type="ECO:0000256" key="5">
    <source>
        <dbReference type="ARBA" id="ARBA00023277"/>
    </source>
</evidence>
<evidence type="ECO:0000256" key="6">
    <source>
        <dbReference type="ARBA" id="ARBA00023295"/>
    </source>
</evidence>
<feature type="binding site" evidence="9">
    <location>
        <position position="664"/>
    </location>
    <ligand>
        <name>substrate</name>
    </ligand>
</feature>
<keyword evidence="4 10" id="KW-0378">Hydrolase</keyword>
<feature type="compositionally biased region" description="Low complexity" evidence="11">
    <location>
        <begin position="145"/>
        <end position="161"/>
    </location>
</feature>
<keyword evidence="6 10" id="KW-0326">Glycosidase</keyword>
<dbReference type="OrthoDB" id="1660156at2759"/>
<name>A0A1U8PXX3_NELNU</name>
<evidence type="ECO:0000313" key="13">
    <source>
        <dbReference type="Proteomes" id="UP000189703"/>
    </source>
</evidence>
<dbReference type="Pfam" id="PF05687">
    <property type="entry name" value="BES1_N"/>
    <property type="match status" value="1"/>
</dbReference>
<evidence type="ECO:0000256" key="1">
    <source>
        <dbReference type="ARBA" id="ARBA00000546"/>
    </source>
</evidence>
<evidence type="ECO:0000256" key="9">
    <source>
        <dbReference type="PIRSR" id="PIRSR601554-2"/>
    </source>
</evidence>
<sequence>MTQEMEKLGGTSEEDDEEMEMGVKEDVDEDEDDEGKKANSANEMAVADEGIEPNSTSQFQQQHQEQLSASGGVRRCRPKEEKERTKLRERHRRSITARILAGLRRHGNYNLRVRADINDVIAALAREAGWIVLPDGTTFPSRNQGARPAGAPSNAAATSSSHMMPVQTPPASTKGVSSGFHSTVDYRSGRMKSVFMPTSLPYQRSSSTRSRTLGMVGDKGQRIENSLLGSGADTVDGDQVVDVPLKLQERDFAGTPYVPVYVMLPLGVINMKCELVDPDGLLKQLRVLKSINVDGIMVDCWWGIVEAHAPQEYNWSGYKRLFQIVRDLDFKLQVVMSFHECGGNVGDDVCIPLPHWVAEIGRNNPDIFFTDREGRRNPECLSWGIDKERVLRGRTAVEVYFDYMRSFRIEFDEFFEDEIISEIEVGLGPCGELRYPSYPVKHGWRYPGIGEFQCYDQYLLKSLRRAAEARGHSFWGRGPDNAGSYNSKPHETGFFCDGGDYDSYYGRFFLKWYSQVLIDHADRVLFLAKLAFEGTCIAAKLSGIHWWYKTASHAAELTVGFYNPCNRDGYAAIASMLKKHGAALNFTCVELRTLDQHEDFPEALADPEGLVWQVLNAAWDVSIPVASENALPCHDREGYNKILENSKPLNDPDGRHLSAFTYLRLGPHLMERDNFLEFERFVKRMHGEAVLDLQL</sequence>
<evidence type="ECO:0000256" key="8">
    <source>
        <dbReference type="PIRSR" id="PIRSR601554-1"/>
    </source>
</evidence>
<dbReference type="SMR" id="A0A1U8PXX3"/>
<dbReference type="eggNOG" id="ENOG502QTBX">
    <property type="taxonomic scope" value="Eukaryota"/>
</dbReference>
<comment type="similarity">
    <text evidence="2 10">Belongs to the glycosyl hydrolase 14 family.</text>
</comment>
<dbReference type="GO" id="GO:0003700">
    <property type="term" value="F:DNA-binding transcription factor activity"/>
    <property type="evidence" value="ECO:0000318"/>
    <property type="project" value="GO_Central"/>
</dbReference>
<proteinExistence type="inferred from homology"/>
<dbReference type="PRINTS" id="PR00842">
    <property type="entry name" value="GLHYDLASE14B"/>
</dbReference>
<keyword evidence="7 10" id="KW-0624">Polysaccharide degradation</keyword>
<evidence type="ECO:0000256" key="11">
    <source>
        <dbReference type="SAM" id="MobiDB-lite"/>
    </source>
</evidence>